<dbReference type="AlphaFoldDB" id="A0A937RJE1"/>
<sequence length="205" mass="23502">MEAIVRHKPVAKLSRGLGLPLTEKAVKYFEKRPYPPGPHGRGRRNPSPYKLRLLEKQRLRFQYHISEKQLRRAFEDADRGDGRTGHLLIEDLETRLDAAVLRAGFARTIYQARQFVGHGHIQVNDRRVDRPGYRLEVGDVVTVSPRSRRMAPFLLAVEGPAPRVSPPPYLEVDRQALLAVLARRPSRPEIPVTCDEQLVVEYYAR</sequence>
<evidence type="ECO:0000259" key="9">
    <source>
        <dbReference type="SMART" id="SM00363"/>
    </source>
</evidence>
<evidence type="ECO:0000259" key="10">
    <source>
        <dbReference type="SMART" id="SM01390"/>
    </source>
</evidence>
<dbReference type="EMBL" id="JAEACQ010000242">
    <property type="protein sequence ID" value="MBL7630040.1"/>
    <property type="molecule type" value="Genomic_DNA"/>
</dbReference>
<evidence type="ECO:0000313" key="12">
    <source>
        <dbReference type="Proteomes" id="UP000604475"/>
    </source>
</evidence>
<keyword evidence="5 7" id="KW-0687">Ribonucleoprotein</keyword>
<evidence type="ECO:0000313" key="11">
    <source>
        <dbReference type="EMBL" id="MBL7630040.1"/>
    </source>
</evidence>
<dbReference type="InterPro" id="IPR002942">
    <property type="entry name" value="S4_RNA-bd"/>
</dbReference>
<dbReference type="GO" id="GO:0015935">
    <property type="term" value="C:small ribosomal subunit"/>
    <property type="evidence" value="ECO:0007669"/>
    <property type="project" value="InterPro"/>
</dbReference>
<evidence type="ECO:0000256" key="4">
    <source>
        <dbReference type="ARBA" id="ARBA00022980"/>
    </source>
</evidence>
<dbReference type="SMART" id="SM01390">
    <property type="entry name" value="Ribosomal_S4"/>
    <property type="match status" value="1"/>
</dbReference>
<dbReference type="PANTHER" id="PTHR11831">
    <property type="entry name" value="30S 40S RIBOSOMAL PROTEIN"/>
    <property type="match status" value="1"/>
</dbReference>
<dbReference type="InterPro" id="IPR036986">
    <property type="entry name" value="S4_RNA-bd_sf"/>
</dbReference>
<reference evidence="11" key="1">
    <citation type="submission" date="2020-12" db="EMBL/GenBank/DDBJ databases">
        <title>Genomic characterization of non-nitrogen-fixing Frankia strains.</title>
        <authorList>
            <person name="Carlos-Shanley C."/>
            <person name="Guerra T."/>
            <person name="Hahn D."/>
        </authorList>
    </citation>
    <scope>NUCLEOTIDE SEQUENCE</scope>
    <source>
        <strain evidence="11">CN6</strain>
    </source>
</reference>
<comment type="function">
    <text evidence="7">With S5 and S12 plays an important role in translational accuracy.</text>
</comment>
<dbReference type="Proteomes" id="UP000604475">
    <property type="component" value="Unassembled WGS sequence"/>
</dbReference>
<dbReference type="PROSITE" id="PS50889">
    <property type="entry name" value="S4"/>
    <property type="match status" value="1"/>
</dbReference>
<keyword evidence="3 7" id="KW-0694">RNA-binding</keyword>
<name>A0A937RJE1_9ACTN</name>
<evidence type="ECO:0000256" key="1">
    <source>
        <dbReference type="ARBA" id="ARBA00007465"/>
    </source>
</evidence>
<protein>
    <recommendedName>
        <fullName evidence="6 7">Small ribosomal subunit protein uS4</fullName>
    </recommendedName>
</protein>
<dbReference type="NCBIfam" id="TIGR01017">
    <property type="entry name" value="rpsD_bact"/>
    <property type="match status" value="1"/>
</dbReference>
<keyword evidence="2 7" id="KW-0699">rRNA-binding</keyword>
<keyword evidence="4 7" id="KW-0689">Ribosomal protein</keyword>
<evidence type="ECO:0000256" key="5">
    <source>
        <dbReference type="ARBA" id="ARBA00023274"/>
    </source>
</evidence>
<dbReference type="HAMAP" id="MF_01306_B">
    <property type="entry name" value="Ribosomal_uS4_B"/>
    <property type="match status" value="1"/>
</dbReference>
<dbReference type="InterPro" id="IPR022801">
    <property type="entry name" value="Ribosomal_uS4"/>
</dbReference>
<dbReference type="GO" id="GO:0019843">
    <property type="term" value="F:rRNA binding"/>
    <property type="evidence" value="ECO:0007669"/>
    <property type="project" value="UniProtKB-UniRule"/>
</dbReference>
<keyword evidence="12" id="KW-1185">Reference proteome</keyword>
<evidence type="ECO:0000256" key="8">
    <source>
        <dbReference type="RuleBase" id="RU003699"/>
    </source>
</evidence>
<dbReference type="GO" id="GO:0042274">
    <property type="term" value="P:ribosomal small subunit biogenesis"/>
    <property type="evidence" value="ECO:0007669"/>
    <property type="project" value="TreeGrafter"/>
</dbReference>
<dbReference type="GO" id="GO:0003735">
    <property type="term" value="F:structural constituent of ribosome"/>
    <property type="evidence" value="ECO:0007669"/>
    <property type="project" value="InterPro"/>
</dbReference>
<feature type="domain" description="RNA-binding S4" evidence="9">
    <location>
        <begin position="94"/>
        <end position="155"/>
    </location>
</feature>
<dbReference type="Gene3D" id="3.10.290.10">
    <property type="entry name" value="RNA-binding S4 domain"/>
    <property type="match status" value="1"/>
</dbReference>
<dbReference type="SUPFAM" id="SSF55174">
    <property type="entry name" value="Alpha-L RNA-binding motif"/>
    <property type="match status" value="1"/>
</dbReference>
<comment type="subunit">
    <text evidence="7">Part of the 30S ribosomal subunit. Contacts protein S5. The interaction surface between S4 and S5 is involved in control of translational fidelity.</text>
</comment>
<comment type="function">
    <text evidence="7">One of the primary rRNA binding proteins, it binds directly to 16S rRNA where it nucleates assembly of the body of the 30S subunit.</text>
</comment>
<comment type="caution">
    <text evidence="11">The sequence shown here is derived from an EMBL/GenBank/DDBJ whole genome shotgun (WGS) entry which is preliminary data.</text>
</comment>
<dbReference type="PROSITE" id="PS00632">
    <property type="entry name" value="RIBOSOMAL_S4"/>
    <property type="match status" value="1"/>
</dbReference>
<dbReference type="PANTHER" id="PTHR11831:SF4">
    <property type="entry name" value="SMALL RIBOSOMAL SUBUNIT PROTEIN US4M"/>
    <property type="match status" value="1"/>
</dbReference>
<feature type="domain" description="Small ribosomal subunit protein uS4 N-terminal" evidence="10">
    <location>
        <begin position="5"/>
        <end position="93"/>
    </location>
</feature>
<evidence type="ECO:0000256" key="6">
    <source>
        <dbReference type="ARBA" id="ARBA00035254"/>
    </source>
</evidence>
<dbReference type="GO" id="GO:0006412">
    <property type="term" value="P:translation"/>
    <property type="evidence" value="ECO:0007669"/>
    <property type="project" value="UniProtKB-UniRule"/>
</dbReference>
<dbReference type="Pfam" id="PF01479">
    <property type="entry name" value="S4"/>
    <property type="match status" value="1"/>
</dbReference>
<accession>A0A937RJE1</accession>
<evidence type="ECO:0000256" key="3">
    <source>
        <dbReference type="ARBA" id="ARBA00022884"/>
    </source>
</evidence>
<gene>
    <name evidence="7 11" type="primary">rpsD</name>
    <name evidence="11" type="ORF">I7412_23295</name>
</gene>
<dbReference type="SMART" id="SM00363">
    <property type="entry name" value="S4"/>
    <property type="match status" value="1"/>
</dbReference>
<evidence type="ECO:0000256" key="2">
    <source>
        <dbReference type="ARBA" id="ARBA00022730"/>
    </source>
</evidence>
<proteinExistence type="inferred from homology"/>
<organism evidence="11 12">
    <name type="scientific">Frankia nepalensis</name>
    <dbReference type="NCBI Taxonomy" id="1836974"/>
    <lineage>
        <taxon>Bacteria</taxon>
        <taxon>Bacillati</taxon>
        <taxon>Actinomycetota</taxon>
        <taxon>Actinomycetes</taxon>
        <taxon>Frankiales</taxon>
        <taxon>Frankiaceae</taxon>
        <taxon>Frankia</taxon>
    </lineage>
</organism>
<dbReference type="Gene3D" id="1.10.1050.10">
    <property type="entry name" value="Ribosomal Protein S4 Delta 41, Chain A, domain 1"/>
    <property type="match status" value="1"/>
</dbReference>
<dbReference type="InterPro" id="IPR005709">
    <property type="entry name" value="Ribosomal_uS4_bac-type"/>
</dbReference>
<dbReference type="InterPro" id="IPR001912">
    <property type="entry name" value="Ribosomal_uS4_N"/>
</dbReference>
<dbReference type="InterPro" id="IPR018079">
    <property type="entry name" value="Ribosomal_uS4_CS"/>
</dbReference>
<dbReference type="Pfam" id="PF00163">
    <property type="entry name" value="Ribosomal_S4"/>
    <property type="match status" value="1"/>
</dbReference>
<dbReference type="CDD" id="cd00165">
    <property type="entry name" value="S4"/>
    <property type="match status" value="1"/>
</dbReference>
<dbReference type="NCBIfam" id="NF003717">
    <property type="entry name" value="PRK05327.1"/>
    <property type="match status" value="1"/>
</dbReference>
<evidence type="ECO:0000256" key="7">
    <source>
        <dbReference type="HAMAP-Rule" id="MF_01306"/>
    </source>
</evidence>
<dbReference type="FunFam" id="3.10.290.10:FF:000001">
    <property type="entry name" value="30S ribosomal protein S4"/>
    <property type="match status" value="1"/>
</dbReference>
<comment type="similarity">
    <text evidence="1 7 8">Belongs to the universal ribosomal protein uS4 family.</text>
</comment>